<dbReference type="EMBL" id="CACVBM020001086">
    <property type="protein sequence ID" value="CAA7029861.1"/>
    <property type="molecule type" value="Genomic_DNA"/>
</dbReference>
<name>A0A6D2IY50_9BRAS</name>
<proteinExistence type="predicted"/>
<comment type="caution">
    <text evidence="1">The sequence shown here is derived from an EMBL/GenBank/DDBJ whole genome shotgun (WGS) entry which is preliminary data.</text>
</comment>
<dbReference type="AlphaFoldDB" id="A0A6D2IY50"/>
<reference evidence="1" key="1">
    <citation type="submission" date="2020-01" db="EMBL/GenBank/DDBJ databases">
        <authorList>
            <person name="Mishra B."/>
        </authorList>
    </citation>
    <scope>NUCLEOTIDE SEQUENCE [LARGE SCALE GENOMIC DNA]</scope>
</reference>
<sequence>MAMKRVFECFICGVRYEMKMMNEKNVESFSWKEMGGVGASDVAKLLQPTKPSLVEEVEEGKLRVFDGKYKHDFVMEKWRYKYIRDLNLFVYEFSWGCFQKMEEVSFMFPLIVMYRTY</sequence>
<dbReference type="Proteomes" id="UP000467841">
    <property type="component" value="Unassembled WGS sequence"/>
</dbReference>
<evidence type="ECO:0000313" key="2">
    <source>
        <dbReference type="Proteomes" id="UP000467841"/>
    </source>
</evidence>
<accession>A0A6D2IY50</accession>
<protein>
    <submittedName>
        <fullName evidence="1">Uncharacterized protein</fullName>
    </submittedName>
</protein>
<keyword evidence="2" id="KW-1185">Reference proteome</keyword>
<evidence type="ECO:0000313" key="1">
    <source>
        <dbReference type="EMBL" id="CAA7029861.1"/>
    </source>
</evidence>
<gene>
    <name evidence="1" type="ORF">MERR_LOCUS17096</name>
</gene>
<organism evidence="1 2">
    <name type="scientific">Microthlaspi erraticum</name>
    <dbReference type="NCBI Taxonomy" id="1685480"/>
    <lineage>
        <taxon>Eukaryota</taxon>
        <taxon>Viridiplantae</taxon>
        <taxon>Streptophyta</taxon>
        <taxon>Embryophyta</taxon>
        <taxon>Tracheophyta</taxon>
        <taxon>Spermatophyta</taxon>
        <taxon>Magnoliopsida</taxon>
        <taxon>eudicotyledons</taxon>
        <taxon>Gunneridae</taxon>
        <taxon>Pentapetalae</taxon>
        <taxon>rosids</taxon>
        <taxon>malvids</taxon>
        <taxon>Brassicales</taxon>
        <taxon>Brassicaceae</taxon>
        <taxon>Coluteocarpeae</taxon>
        <taxon>Microthlaspi</taxon>
    </lineage>
</organism>